<dbReference type="Proteomes" id="UP000182703">
    <property type="component" value="Chromosome"/>
</dbReference>
<evidence type="ECO:0000313" key="1">
    <source>
        <dbReference type="EMBL" id="APF36343.1"/>
    </source>
</evidence>
<organism evidence="1 2">
    <name type="scientific">Chelatococcus daeguensis</name>
    <dbReference type="NCBI Taxonomy" id="444444"/>
    <lineage>
        <taxon>Bacteria</taxon>
        <taxon>Pseudomonadati</taxon>
        <taxon>Pseudomonadota</taxon>
        <taxon>Alphaproteobacteria</taxon>
        <taxon>Hyphomicrobiales</taxon>
        <taxon>Chelatococcaceae</taxon>
        <taxon>Chelatococcus</taxon>
    </lineage>
</organism>
<dbReference type="KEGG" id="cdq:BOQ54_02565"/>
<dbReference type="EMBL" id="CP018095">
    <property type="protein sequence ID" value="APF36343.1"/>
    <property type="molecule type" value="Genomic_DNA"/>
</dbReference>
<proteinExistence type="predicted"/>
<keyword evidence="2" id="KW-1185">Reference proteome</keyword>
<dbReference type="AlphaFoldDB" id="A0AAC9JMY9"/>
<name>A0AAC9JMY9_9HYPH</name>
<accession>A0AAC9JMY9</accession>
<evidence type="ECO:0000313" key="2">
    <source>
        <dbReference type="Proteomes" id="UP000182703"/>
    </source>
</evidence>
<sequence length="229" mass="24757">MRRATTLLPAVALVAAGLVMLRSECWAVRAMGTLVPEFGARQLSRVAIADSPVPGPLGDIESGEVLAVAALSCDSEWLVLVARRARDEAERQRGACADLRRRLVRASPRSGDAWLALAATHVTGGRLDDQGRAALALSIRTMPFEAWMAERRVLFALDAFDALTPDERRRIAADFAILVMSGHRMQHILARASLDPRAEKVALALGDLAGGEVRAWFATQLARLDAAEK</sequence>
<protein>
    <submittedName>
        <fullName evidence="1">Uncharacterized protein</fullName>
    </submittedName>
</protein>
<reference evidence="1 2" key="1">
    <citation type="submission" date="2016-11" db="EMBL/GenBank/DDBJ databases">
        <title>Complete genome sequence of the aerobically denitrifying bacterium Chelatococcus daeguensis TAD1.</title>
        <authorList>
            <person name="Yang Y."/>
            <person name="Huang S."/>
            <person name="Lin E."/>
        </authorList>
    </citation>
    <scope>NUCLEOTIDE SEQUENCE [LARGE SCALE GENOMIC DNA]</scope>
    <source>
        <strain evidence="1 2">TAD1</strain>
    </source>
</reference>
<dbReference type="RefSeq" id="WP_071923184.1">
    <property type="nucleotide sequence ID" value="NZ_CP018095.1"/>
</dbReference>
<gene>
    <name evidence="1" type="ORF">BOQ54_02565</name>
</gene>